<dbReference type="AlphaFoldDB" id="A0A8X7SEA5"/>
<protein>
    <submittedName>
        <fullName evidence="1">Uncharacterized protein</fullName>
    </submittedName>
</protein>
<dbReference type="Proteomes" id="UP000886595">
    <property type="component" value="Unassembled WGS sequence"/>
</dbReference>
<gene>
    <name evidence="1" type="ORF">Bca52824_033621</name>
</gene>
<organism evidence="1 2">
    <name type="scientific">Brassica carinata</name>
    <name type="common">Ethiopian mustard</name>
    <name type="synonym">Abyssinian cabbage</name>
    <dbReference type="NCBI Taxonomy" id="52824"/>
    <lineage>
        <taxon>Eukaryota</taxon>
        <taxon>Viridiplantae</taxon>
        <taxon>Streptophyta</taxon>
        <taxon>Embryophyta</taxon>
        <taxon>Tracheophyta</taxon>
        <taxon>Spermatophyta</taxon>
        <taxon>Magnoliopsida</taxon>
        <taxon>eudicotyledons</taxon>
        <taxon>Gunneridae</taxon>
        <taxon>Pentapetalae</taxon>
        <taxon>rosids</taxon>
        <taxon>malvids</taxon>
        <taxon>Brassicales</taxon>
        <taxon>Brassicaceae</taxon>
        <taxon>Brassiceae</taxon>
        <taxon>Brassica</taxon>
    </lineage>
</organism>
<sequence length="128" mass="14533">MLLTKIFKGLQCTITYSSSHVQCLFLINTMEFKLQAFFFTTNCCCKFPEGLLVINRVYELLQAIIKAGLRREQAISSEKVGGSHLPGIFKDYKDAGYGGYGHGCKPHMTMGITNWEEDRERVGRSREI</sequence>
<reference evidence="1 2" key="1">
    <citation type="submission" date="2020-02" db="EMBL/GenBank/DDBJ databases">
        <authorList>
            <person name="Ma Q."/>
            <person name="Huang Y."/>
            <person name="Song X."/>
            <person name="Pei D."/>
        </authorList>
    </citation>
    <scope>NUCLEOTIDE SEQUENCE [LARGE SCALE GENOMIC DNA]</scope>
    <source>
        <strain evidence="1">Sxm20200214</strain>
        <tissue evidence="1">Leaf</tissue>
    </source>
</reference>
<name>A0A8X7SEA5_BRACI</name>
<accession>A0A8X7SEA5</accession>
<dbReference type="EMBL" id="JAAMPC010000007">
    <property type="protein sequence ID" value="KAG2304970.1"/>
    <property type="molecule type" value="Genomic_DNA"/>
</dbReference>
<proteinExistence type="predicted"/>
<evidence type="ECO:0000313" key="2">
    <source>
        <dbReference type="Proteomes" id="UP000886595"/>
    </source>
</evidence>
<evidence type="ECO:0000313" key="1">
    <source>
        <dbReference type="EMBL" id="KAG2304970.1"/>
    </source>
</evidence>
<comment type="caution">
    <text evidence="1">The sequence shown here is derived from an EMBL/GenBank/DDBJ whole genome shotgun (WGS) entry which is preliminary data.</text>
</comment>
<keyword evidence="2" id="KW-1185">Reference proteome</keyword>